<gene>
    <name evidence="2" type="ORF">JJB07_11210</name>
</gene>
<dbReference type="Gene3D" id="3.90.420.10">
    <property type="entry name" value="Oxidoreductase, molybdopterin-binding domain"/>
    <property type="match status" value="1"/>
</dbReference>
<dbReference type="InterPro" id="IPR008335">
    <property type="entry name" value="Mopterin_OxRdtase_euk"/>
</dbReference>
<evidence type="ECO:0000313" key="2">
    <source>
        <dbReference type="EMBL" id="MBL0387218.1"/>
    </source>
</evidence>
<dbReference type="SUPFAM" id="SSF56524">
    <property type="entry name" value="Oxidoreductase molybdopterin-binding domain"/>
    <property type="match status" value="1"/>
</dbReference>
<reference evidence="2 3" key="1">
    <citation type="submission" date="2021-01" db="EMBL/GenBank/DDBJ databases">
        <title>Tumebacillus sp. strain ITR2 16S ribosomal RNA gene Genome sequencing and assembly.</title>
        <authorList>
            <person name="Kang M."/>
        </authorList>
    </citation>
    <scope>NUCLEOTIDE SEQUENCE [LARGE SCALE GENOMIC DNA]</scope>
    <source>
        <strain evidence="2 3">ITR2</strain>
    </source>
</reference>
<feature type="domain" description="Oxidoreductase molybdopterin-binding" evidence="1">
    <location>
        <begin position="61"/>
        <end position="208"/>
    </location>
</feature>
<sequence length="221" mass="25139">MTRRRFLKALGLGMAGLSLSGYMVYVFGGTSVSDVWKMAVGSKGSDGFRALENFRINSVEPTPEVKIGDYRLQVDGLVANPVMWAFDQMKQALQEVEQTSNFHCVEGWGIKNVRWTGVKLRELIQRVQPLPTATHVTFYSLGGVYTESLTLAEAQEDETLLAYQIYGQDLPPQQGYPLRVIIPRMFGYKGAKWVYRIEFTDRQHMGYWEKYGYNVDGVTVR</sequence>
<dbReference type="PRINTS" id="PR00407">
    <property type="entry name" value="EUMOPTERIN"/>
</dbReference>
<organism evidence="2 3">
    <name type="scientific">Tumebacillus amylolyticus</name>
    <dbReference type="NCBI Taxonomy" id="2801339"/>
    <lineage>
        <taxon>Bacteria</taxon>
        <taxon>Bacillati</taxon>
        <taxon>Bacillota</taxon>
        <taxon>Bacilli</taxon>
        <taxon>Bacillales</taxon>
        <taxon>Alicyclobacillaceae</taxon>
        <taxon>Tumebacillus</taxon>
    </lineage>
</organism>
<protein>
    <submittedName>
        <fullName evidence="2">Molybdopterin-dependent oxidoreductase</fullName>
    </submittedName>
</protein>
<name>A0ABS1JAC8_9BACL</name>
<dbReference type="EMBL" id="JAEQNB010000003">
    <property type="protein sequence ID" value="MBL0387218.1"/>
    <property type="molecule type" value="Genomic_DNA"/>
</dbReference>
<dbReference type="Proteomes" id="UP000602284">
    <property type="component" value="Unassembled WGS sequence"/>
</dbReference>
<dbReference type="Pfam" id="PF00174">
    <property type="entry name" value="Oxidored_molyb"/>
    <property type="match status" value="1"/>
</dbReference>
<proteinExistence type="predicted"/>
<dbReference type="RefSeq" id="WP_201635000.1">
    <property type="nucleotide sequence ID" value="NZ_JAEQNB010000003.1"/>
</dbReference>
<dbReference type="PANTHER" id="PTHR43032">
    <property type="entry name" value="PROTEIN-METHIONINE-SULFOXIDE REDUCTASE"/>
    <property type="match status" value="1"/>
</dbReference>
<comment type="caution">
    <text evidence="2">The sequence shown here is derived from an EMBL/GenBank/DDBJ whole genome shotgun (WGS) entry which is preliminary data.</text>
</comment>
<keyword evidence="3" id="KW-1185">Reference proteome</keyword>
<evidence type="ECO:0000313" key="3">
    <source>
        <dbReference type="Proteomes" id="UP000602284"/>
    </source>
</evidence>
<accession>A0ABS1JAC8</accession>
<dbReference type="InterPro" id="IPR000572">
    <property type="entry name" value="OxRdtase_Mopterin-bd_dom"/>
</dbReference>
<evidence type="ECO:0000259" key="1">
    <source>
        <dbReference type="Pfam" id="PF00174"/>
    </source>
</evidence>
<dbReference type="InterPro" id="IPR036374">
    <property type="entry name" value="OxRdtase_Mopterin-bd_sf"/>
</dbReference>